<accession>A0A3M7P4F7</accession>
<evidence type="ECO:0000256" key="1">
    <source>
        <dbReference type="SAM" id="Phobius"/>
    </source>
</evidence>
<dbReference type="Proteomes" id="UP000276133">
    <property type="component" value="Unassembled WGS sequence"/>
</dbReference>
<organism evidence="2 3">
    <name type="scientific">Brachionus plicatilis</name>
    <name type="common">Marine rotifer</name>
    <name type="synonym">Brachionus muelleri</name>
    <dbReference type="NCBI Taxonomy" id="10195"/>
    <lineage>
        <taxon>Eukaryota</taxon>
        <taxon>Metazoa</taxon>
        <taxon>Spiralia</taxon>
        <taxon>Gnathifera</taxon>
        <taxon>Rotifera</taxon>
        <taxon>Eurotatoria</taxon>
        <taxon>Monogononta</taxon>
        <taxon>Pseudotrocha</taxon>
        <taxon>Ploima</taxon>
        <taxon>Brachionidae</taxon>
        <taxon>Brachionus</taxon>
    </lineage>
</organism>
<feature type="transmembrane region" description="Helical" evidence="1">
    <location>
        <begin position="32"/>
        <end position="53"/>
    </location>
</feature>
<comment type="caution">
    <text evidence="2">The sequence shown here is derived from an EMBL/GenBank/DDBJ whole genome shotgun (WGS) entry which is preliminary data.</text>
</comment>
<sequence length="73" mass="8707">MDGYISSEKILQHFTLNNFCHVKKMQQSMLHFIALFVLLLLVTLAKTVALAWYKKQINKFCPIHFHGRQQKWM</sequence>
<dbReference type="EMBL" id="REGN01013409">
    <property type="protein sequence ID" value="RMZ93958.1"/>
    <property type="molecule type" value="Genomic_DNA"/>
</dbReference>
<keyword evidence="3" id="KW-1185">Reference proteome</keyword>
<proteinExistence type="predicted"/>
<evidence type="ECO:0000313" key="2">
    <source>
        <dbReference type="EMBL" id="RMZ93958.1"/>
    </source>
</evidence>
<keyword evidence="1" id="KW-0472">Membrane</keyword>
<gene>
    <name evidence="2" type="ORF">BpHYR1_019049</name>
</gene>
<reference evidence="2 3" key="1">
    <citation type="journal article" date="2018" name="Sci. Rep.">
        <title>Genomic signatures of local adaptation to the degree of environmental predictability in rotifers.</title>
        <authorList>
            <person name="Franch-Gras L."/>
            <person name="Hahn C."/>
            <person name="Garcia-Roger E.M."/>
            <person name="Carmona M.J."/>
            <person name="Serra M."/>
            <person name="Gomez A."/>
        </authorList>
    </citation>
    <scope>NUCLEOTIDE SEQUENCE [LARGE SCALE GENOMIC DNA]</scope>
    <source>
        <strain evidence="2">HYR1</strain>
    </source>
</reference>
<evidence type="ECO:0000313" key="3">
    <source>
        <dbReference type="Proteomes" id="UP000276133"/>
    </source>
</evidence>
<protein>
    <submittedName>
        <fullName evidence="2">Uncharacterized protein</fullName>
    </submittedName>
</protein>
<dbReference type="AlphaFoldDB" id="A0A3M7P4F7"/>
<keyword evidence="1" id="KW-1133">Transmembrane helix</keyword>
<name>A0A3M7P4F7_BRAPC</name>
<keyword evidence="1" id="KW-0812">Transmembrane</keyword>